<dbReference type="GO" id="GO:0009055">
    <property type="term" value="F:electron transfer activity"/>
    <property type="evidence" value="ECO:0007669"/>
    <property type="project" value="UniProtKB-UniRule"/>
</dbReference>
<comment type="function">
    <text evidence="14">Required for disulfide bond formation in some periplasmic proteins. Acts by oxidizing the DsbA protein.</text>
</comment>
<dbReference type="NCBIfam" id="NF002485">
    <property type="entry name" value="PRK01749.1"/>
    <property type="match status" value="1"/>
</dbReference>
<dbReference type="PANTHER" id="PTHR36570:SF2">
    <property type="entry name" value="DISULFIDE BOND FORMATION PROTEIN B"/>
    <property type="match status" value="1"/>
</dbReference>
<comment type="caution">
    <text evidence="14">Lacks conserved residue(s) required for the propagation of feature annotation.</text>
</comment>
<evidence type="ECO:0000313" key="16">
    <source>
        <dbReference type="EMBL" id="SFD62631.1"/>
    </source>
</evidence>
<dbReference type="Gene3D" id="1.20.1550.10">
    <property type="entry name" value="DsbB-like"/>
    <property type="match status" value="1"/>
</dbReference>
<evidence type="ECO:0000256" key="8">
    <source>
        <dbReference type="ARBA" id="ARBA00022989"/>
    </source>
</evidence>
<dbReference type="Proteomes" id="UP000198862">
    <property type="component" value="Unassembled WGS sequence"/>
</dbReference>
<keyword evidence="17" id="KW-1185">Reference proteome</keyword>
<comment type="similarity">
    <text evidence="2 14">Belongs to the DsbB family.</text>
</comment>
<evidence type="ECO:0000256" key="10">
    <source>
        <dbReference type="ARBA" id="ARBA00023136"/>
    </source>
</evidence>
<dbReference type="InterPro" id="IPR050183">
    <property type="entry name" value="DsbB"/>
</dbReference>
<dbReference type="GO" id="GO:0005886">
    <property type="term" value="C:plasma membrane"/>
    <property type="evidence" value="ECO:0007669"/>
    <property type="project" value="UniProtKB-SubCell"/>
</dbReference>
<keyword evidence="7 14" id="KW-0249">Electron transport</keyword>
<evidence type="ECO:0000256" key="2">
    <source>
        <dbReference type="ARBA" id="ARBA00008823"/>
    </source>
</evidence>
<gene>
    <name evidence="14" type="primary">dsbB</name>
    <name evidence="16" type="ORF">SAMN02745724_05015</name>
</gene>
<reference evidence="16 17" key="1">
    <citation type="submission" date="2016-10" db="EMBL/GenBank/DDBJ databases">
        <authorList>
            <person name="de Groot N.N."/>
        </authorList>
    </citation>
    <scope>NUCLEOTIDE SEQUENCE [LARGE SCALE GENOMIC DNA]</scope>
    <source>
        <strain evidence="16 17">DSM 6059</strain>
    </source>
</reference>
<dbReference type="HAMAP" id="MF_00286">
    <property type="entry name" value="DsbB"/>
    <property type="match status" value="1"/>
</dbReference>
<sequence>MTFIANLAFKRSSWLVLALSTFCLEIAALFFQYQMDLAPCIMCIYQRTAILGIFIASIIGLSNPENIIVRIIAYLTWSISAIWGYFIAAEHIDMQTNTDPFAFTCDIIPNFPSFMPLHEWIPSFFAAPGDCGEIQWQFLNLSMPTWMQVIFAIYSIVFISVFIANLSKKRI</sequence>
<evidence type="ECO:0000256" key="3">
    <source>
        <dbReference type="ARBA" id="ARBA00022448"/>
    </source>
</evidence>
<evidence type="ECO:0000256" key="11">
    <source>
        <dbReference type="ARBA" id="ARBA00023157"/>
    </source>
</evidence>
<evidence type="ECO:0000256" key="5">
    <source>
        <dbReference type="ARBA" id="ARBA00022519"/>
    </source>
</evidence>
<keyword evidence="3 14" id="KW-0813">Transport</keyword>
<keyword evidence="11 14" id="KW-1015">Disulfide bond</keyword>
<dbReference type="EMBL" id="FOLO01000076">
    <property type="protein sequence ID" value="SFD62631.1"/>
    <property type="molecule type" value="Genomic_DNA"/>
</dbReference>
<protein>
    <recommendedName>
        <fullName evidence="14">Disulfide bond formation protein B</fullName>
    </recommendedName>
    <alternativeName>
        <fullName evidence="14">Disulfide oxidoreductase</fullName>
    </alternativeName>
</protein>
<organism evidence="16 17">
    <name type="scientific">Pseudoalteromonas denitrificans DSM 6059</name>
    <dbReference type="NCBI Taxonomy" id="1123010"/>
    <lineage>
        <taxon>Bacteria</taxon>
        <taxon>Pseudomonadati</taxon>
        <taxon>Pseudomonadota</taxon>
        <taxon>Gammaproteobacteria</taxon>
        <taxon>Alteromonadales</taxon>
        <taxon>Pseudoalteromonadaceae</taxon>
        <taxon>Pseudoalteromonas</taxon>
    </lineage>
</organism>
<dbReference type="GO" id="GO:0006457">
    <property type="term" value="P:protein folding"/>
    <property type="evidence" value="ECO:0007669"/>
    <property type="project" value="InterPro"/>
</dbReference>
<evidence type="ECO:0000256" key="4">
    <source>
        <dbReference type="ARBA" id="ARBA00022475"/>
    </source>
</evidence>
<name>A0A1I1TVH0_9GAMM</name>
<feature type="transmembrane region" description="Helical" evidence="15">
    <location>
        <begin position="68"/>
        <end position="88"/>
    </location>
</feature>
<feature type="topological domain" description="Cytoplasmic" evidence="14">
    <location>
        <begin position="165"/>
        <end position="171"/>
    </location>
</feature>
<dbReference type="SUPFAM" id="SSF158442">
    <property type="entry name" value="DsbB-like"/>
    <property type="match status" value="1"/>
</dbReference>
<keyword evidence="6 14" id="KW-0812">Transmembrane</keyword>
<dbReference type="Pfam" id="PF02600">
    <property type="entry name" value="DsbB"/>
    <property type="match status" value="1"/>
</dbReference>
<keyword evidence="10 14" id="KW-0472">Membrane</keyword>
<evidence type="ECO:0000256" key="7">
    <source>
        <dbReference type="ARBA" id="ARBA00022982"/>
    </source>
</evidence>
<feature type="transmembrane region" description="Helical" evidence="15">
    <location>
        <begin position="12"/>
        <end position="32"/>
    </location>
</feature>
<comment type="subcellular location">
    <subcellularLocation>
        <location evidence="1">Cell inner membrane</location>
        <topology evidence="1">Multi-pass membrane protein</topology>
    </subcellularLocation>
    <subcellularLocation>
        <location evidence="14">Cell membrane</location>
        <topology evidence="14">Multi-pass membrane protein</topology>
    </subcellularLocation>
</comment>
<evidence type="ECO:0000313" key="17">
    <source>
        <dbReference type="Proteomes" id="UP000198862"/>
    </source>
</evidence>
<keyword evidence="5" id="KW-0997">Cell inner membrane</keyword>
<keyword evidence="4 14" id="KW-1003">Cell membrane</keyword>
<dbReference type="InterPro" id="IPR003752">
    <property type="entry name" value="DiS_bond_form_DsbB/BdbC"/>
</dbReference>
<evidence type="ECO:0000256" key="1">
    <source>
        <dbReference type="ARBA" id="ARBA00004429"/>
    </source>
</evidence>
<dbReference type="InterPro" id="IPR022920">
    <property type="entry name" value="Disulphide_bond_form_DsbB"/>
</dbReference>
<dbReference type="OrthoDB" id="3711263at2"/>
<evidence type="ECO:0000256" key="13">
    <source>
        <dbReference type="ARBA" id="ARBA00023284"/>
    </source>
</evidence>
<evidence type="ECO:0000256" key="14">
    <source>
        <dbReference type="HAMAP-Rule" id="MF_00286"/>
    </source>
</evidence>
<proteinExistence type="inferred from homology"/>
<feature type="disulfide bond" description="Redox-active" evidence="14">
    <location>
        <begin position="105"/>
        <end position="131"/>
    </location>
</feature>
<evidence type="ECO:0000256" key="12">
    <source>
        <dbReference type="ARBA" id="ARBA00023186"/>
    </source>
</evidence>
<feature type="topological domain" description="Periplasmic" evidence="14">
    <location>
        <begin position="31"/>
        <end position="48"/>
    </location>
</feature>
<accession>A0A1I1TVH0</accession>
<evidence type="ECO:0000256" key="15">
    <source>
        <dbReference type="SAM" id="Phobius"/>
    </source>
</evidence>
<feature type="transmembrane region" description="Helical" evidence="15">
    <location>
        <begin position="44"/>
        <end position="61"/>
    </location>
</feature>
<evidence type="ECO:0000256" key="6">
    <source>
        <dbReference type="ARBA" id="ARBA00022692"/>
    </source>
</evidence>
<dbReference type="RefSeq" id="WP_091991266.1">
    <property type="nucleotide sequence ID" value="NZ_FOLO01000076.1"/>
</dbReference>
<dbReference type="PANTHER" id="PTHR36570">
    <property type="entry name" value="DISULFIDE BOND FORMATION PROTEIN B"/>
    <property type="match status" value="1"/>
</dbReference>
<dbReference type="AlphaFoldDB" id="A0A1I1TVH0"/>
<feature type="topological domain" description="Cytoplasmic" evidence="14">
    <location>
        <begin position="1"/>
        <end position="13"/>
    </location>
</feature>
<keyword evidence="13 14" id="KW-0676">Redox-active center</keyword>
<keyword evidence="9 14" id="KW-0560">Oxidoreductase</keyword>
<keyword evidence="8 14" id="KW-1133">Transmembrane helix</keyword>
<evidence type="ECO:0000256" key="9">
    <source>
        <dbReference type="ARBA" id="ARBA00023002"/>
    </source>
</evidence>
<keyword evidence="12 14" id="KW-0143">Chaperone</keyword>
<dbReference type="STRING" id="1123010.SAMN02745724_05015"/>
<dbReference type="GO" id="GO:0015035">
    <property type="term" value="F:protein-disulfide reductase activity"/>
    <property type="evidence" value="ECO:0007669"/>
    <property type="project" value="UniProtKB-UniRule"/>
</dbReference>
<feature type="transmembrane region" description="Helical" evidence="15">
    <location>
        <begin position="146"/>
        <end position="166"/>
    </location>
</feature>
<feature type="disulfide bond" description="Redox-active" evidence="14">
    <location>
        <begin position="40"/>
        <end position="43"/>
    </location>
</feature>
<dbReference type="InterPro" id="IPR023380">
    <property type="entry name" value="DsbB-like_sf"/>
</dbReference>